<reference evidence="8 9" key="1">
    <citation type="submission" date="2019-09" db="EMBL/GenBank/DDBJ databases">
        <title>Phylogeny of genus Pseudoclavibacter and closely related genus.</title>
        <authorList>
            <person name="Li Y."/>
        </authorList>
    </citation>
    <scope>NUCLEOTIDE SEQUENCE [LARGE SCALE GENOMIC DNA]</scope>
    <source>
        <strain evidence="8 9">DSM 23821</strain>
    </source>
</reference>
<dbReference type="PANTHER" id="PTHR40077">
    <property type="entry name" value="MEMBRANE PROTEIN-RELATED"/>
    <property type="match status" value="1"/>
</dbReference>
<dbReference type="NCBIfam" id="TIGR03954">
    <property type="entry name" value="integ_memb_HG"/>
    <property type="match status" value="1"/>
</dbReference>
<comment type="caution">
    <text evidence="8">The sequence shown here is derived from an EMBL/GenBank/DDBJ whole genome shotgun (WGS) entry which is preliminary data.</text>
</comment>
<feature type="transmembrane region" description="Helical" evidence="6">
    <location>
        <begin position="16"/>
        <end position="36"/>
    </location>
</feature>
<evidence type="ECO:0000256" key="4">
    <source>
        <dbReference type="ARBA" id="ARBA00022989"/>
    </source>
</evidence>
<dbReference type="OrthoDB" id="9342687at2"/>
<sequence length="181" mass="20673">MTDQPRPEDFPRIRRALRFYQVTAYITGVLLLLLTIEMVFKYALLVEIEAFGPFGPLALVPEVTTGLNLSRWILIVHGWFYVVYLVACYLIWQLMRWPLWYLLALAAGGVVPFMSFVTEVIMARKVRRELEGFEAKAAETANEDDELRAVEASLTPEERAELDASVAAQVAARRRDVEPPR</sequence>
<dbReference type="AlphaFoldDB" id="A0A7J5C152"/>
<evidence type="ECO:0000259" key="7">
    <source>
        <dbReference type="Pfam" id="PF12823"/>
    </source>
</evidence>
<dbReference type="RefSeq" id="WP_158039292.1">
    <property type="nucleotide sequence ID" value="NZ_JACCFV010000001.1"/>
</dbReference>
<feature type="transmembrane region" description="Helical" evidence="6">
    <location>
        <begin position="72"/>
        <end position="92"/>
    </location>
</feature>
<dbReference type="EMBL" id="WBJZ01000002">
    <property type="protein sequence ID" value="KAB1662345.1"/>
    <property type="molecule type" value="Genomic_DNA"/>
</dbReference>
<gene>
    <name evidence="8" type="ORF">F8O01_02480</name>
</gene>
<accession>A0A7J5C152</accession>
<feature type="domain" description="DUF3817" evidence="7">
    <location>
        <begin position="17"/>
        <end position="122"/>
    </location>
</feature>
<evidence type="ECO:0000256" key="6">
    <source>
        <dbReference type="SAM" id="Phobius"/>
    </source>
</evidence>
<organism evidence="8 9">
    <name type="scientific">Pseudoclavibacter chungangensis</name>
    <dbReference type="NCBI Taxonomy" id="587635"/>
    <lineage>
        <taxon>Bacteria</taxon>
        <taxon>Bacillati</taxon>
        <taxon>Actinomycetota</taxon>
        <taxon>Actinomycetes</taxon>
        <taxon>Micrococcales</taxon>
        <taxon>Microbacteriaceae</taxon>
        <taxon>Pseudoclavibacter</taxon>
    </lineage>
</organism>
<keyword evidence="4 6" id="KW-1133">Transmembrane helix</keyword>
<evidence type="ECO:0000313" key="8">
    <source>
        <dbReference type="EMBL" id="KAB1662345.1"/>
    </source>
</evidence>
<dbReference type="PANTHER" id="PTHR40077:SF2">
    <property type="entry name" value="MEMBRANE PROTEIN"/>
    <property type="match status" value="1"/>
</dbReference>
<name>A0A7J5C152_9MICO</name>
<proteinExistence type="predicted"/>
<protein>
    <submittedName>
        <fullName evidence="8">DUF3817 domain-containing protein</fullName>
    </submittedName>
</protein>
<evidence type="ECO:0000256" key="2">
    <source>
        <dbReference type="ARBA" id="ARBA00022475"/>
    </source>
</evidence>
<keyword evidence="3 6" id="KW-0812">Transmembrane</keyword>
<comment type="subcellular location">
    <subcellularLocation>
        <location evidence="1">Cell membrane</location>
        <topology evidence="1">Multi-pass membrane protein</topology>
    </subcellularLocation>
</comment>
<feature type="transmembrane region" description="Helical" evidence="6">
    <location>
        <begin position="98"/>
        <end position="118"/>
    </location>
</feature>
<dbReference type="Proteomes" id="UP000467240">
    <property type="component" value="Unassembled WGS sequence"/>
</dbReference>
<dbReference type="GO" id="GO:0005886">
    <property type="term" value="C:plasma membrane"/>
    <property type="evidence" value="ECO:0007669"/>
    <property type="project" value="UniProtKB-SubCell"/>
</dbReference>
<keyword evidence="9" id="KW-1185">Reference proteome</keyword>
<evidence type="ECO:0000256" key="3">
    <source>
        <dbReference type="ARBA" id="ARBA00022692"/>
    </source>
</evidence>
<evidence type="ECO:0000256" key="1">
    <source>
        <dbReference type="ARBA" id="ARBA00004651"/>
    </source>
</evidence>
<dbReference type="Pfam" id="PF12823">
    <property type="entry name" value="DUF3817"/>
    <property type="match status" value="1"/>
</dbReference>
<evidence type="ECO:0000256" key="5">
    <source>
        <dbReference type="ARBA" id="ARBA00023136"/>
    </source>
</evidence>
<keyword evidence="5 6" id="KW-0472">Membrane</keyword>
<keyword evidence="2" id="KW-1003">Cell membrane</keyword>
<dbReference type="InterPro" id="IPR023845">
    <property type="entry name" value="DUF3817_TM"/>
</dbReference>
<evidence type="ECO:0000313" key="9">
    <source>
        <dbReference type="Proteomes" id="UP000467240"/>
    </source>
</evidence>